<evidence type="ECO:0000313" key="6">
    <source>
        <dbReference type="Proteomes" id="UP001642540"/>
    </source>
</evidence>
<dbReference type="CDD" id="cd09272">
    <property type="entry name" value="RNase_HI_RT_Ty1"/>
    <property type="match status" value="1"/>
</dbReference>
<dbReference type="InterPro" id="IPR043502">
    <property type="entry name" value="DNA/RNA_pol_sf"/>
</dbReference>
<feature type="region of interest" description="Disordered" evidence="2">
    <location>
        <begin position="1"/>
        <end position="64"/>
    </location>
</feature>
<dbReference type="Pfam" id="PF07727">
    <property type="entry name" value="RVT_2"/>
    <property type="match status" value="1"/>
</dbReference>
<name>A0ABP1RSS5_9HEXA</name>
<feature type="domain" description="Reverse transcriptase Ty1/copia-type" evidence="4">
    <location>
        <begin position="147"/>
        <end position="387"/>
    </location>
</feature>
<keyword evidence="3" id="KW-1133">Transmembrane helix</keyword>
<feature type="transmembrane region" description="Helical" evidence="3">
    <location>
        <begin position="1119"/>
        <end position="1141"/>
    </location>
</feature>
<feature type="compositionally biased region" description="Acidic residues" evidence="2">
    <location>
        <begin position="32"/>
        <end position="50"/>
    </location>
</feature>
<feature type="transmembrane region" description="Helical" evidence="3">
    <location>
        <begin position="759"/>
        <end position="784"/>
    </location>
</feature>
<comment type="caution">
    <text evidence="5">The sequence shown here is derived from an EMBL/GenBank/DDBJ whole genome shotgun (WGS) entry which is preliminary data.</text>
</comment>
<feature type="compositionally biased region" description="Polar residues" evidence="2">
    <location>
        <begin position="52"/>
        <end position="64"/>
    </location>
</feature>
<organism evidence="5 6">
    <name type="scientific">Orchesella dallaii</name>
    <dbReference type="NCBI Taxonomy" id="48710"/>
    <lineage>
        <taxon>Eukaryota</taxon>
        <taxon>Metazoa</taxon>
        <taxon>Ecdysozoa</taxon>
        <taxon>Arthropoda</taxon>
        <taxon>Hexapoda</taxon>
        <taxon>Collembola</taxon>
        <taxon>Entomobryomorpha</taxon>
        <taxon>Entomobryoidea</taxon>
        <taxon>Orchesellidae</taxon>
        <taxon>Orchesellinae</taxon>
        <taxon>Orchesella</taxon>
    </lineage>
</organism>
<feature type="transmembrane region" description="Helical" evidence="3">
    <location>
        <begin position="651"/>
        <end position="669"/>
    </location>
</feature>
<sequence length="1175" mass="133878">MPVVPVKKNADDSDEINALEKMHINEERNGSAEEDAEEDTLNIYASDEELFSSPQQSPKPTLNTSWSEQMEDEFHNADTLPVVNSETPIASRLRNVTERKKPDRFQAGFLCSDEIEEPSSVKEAEHSGQWNEWHDAMQKEMTSQAANKTWELVERPRDVKILRNRWVYKLKTDPLTKEVKFKARLVVKGFQQVKGIDYEETFAPVARYESVRLLLALAAANNWNIIQFDVMTAFLNSVLDKPVYMEQPEKFTTGENLVCKVQKGIYGLPEAPLAWYKTIKKVLVEMGFTATQGDPCVYIGDIDGHVVILAIFVDDGMIFGERKSVLEAVLSSIEDNFSLTRQPLKKFLGMEIDVSRKGIFVHQKSYVEATLKRFAMENCKPISIPMAAGLQLETAEKCAGNAYEYQNLIGSLLFISRVTRPDISYAVSYLSRFLTSYDEQHWNAAKNILRYLKNTKHMGILYKASNSDGNALVGYSDADYASDKNSRKSTTGCVFMYNQAPIVWFSNRQTCVALSSTEAEYVALSATAKEAVWLTRMYSDLRMQVDGAVTLYTDSQSAMKLAYNPEFHQKTKHIDVRHHYIRDLAASKAVKIVHLPDTHQPADLLTKSLVRVKFEEKRNLLGMQEMQKPNEQPRKRVGSAMTSQVVMPKKSLLTFLLMTMFLMAQGGQVREGQHQTGSAIIWRRSDYPVAVGYDTMKASIILASPCDLLPTEGISENISKRMLQECEERFHVLYLNELEKICPLPGREKSLQKTRSKRLVFMALAIVLVAALAVPGLIMGAYAIHSVHALETEHEKLVLELDYLEKQVMISNMSIELLKKEVKELAVSFDEYREESVGLSFLISYVTGRLMEGKSVLKETGQKWKKGELSESFFDFINFTQPCGEQCPVSHGIFHSCQLSSNMKNVDMEYSLPVINRNLSIMEVDPFDLMLKKRNQTCRLKYVGPRLAIMSSTEDCIYAVQTEKAPVGKLPLSSSLSCKPHLSFKKDDNMYRTETCKKSEEGDEHDYARVKVFDNKYFVYCPNGVYFLGKREVKCPNYVFTLPLSATFTLNNVEYQGKVLSIVYHQKEDPLFIEKINWHLSAGVKWDNLTEQFEDDWNHNAEEVSKIEKVHFIYLEENAWWTTGIIGVMLFGSLIAVVLCSHKCVKYLRARSRITVDKDEPKAQEPHQHNIIIRT</sequence>
<dbReference type="EMBL" id="CAXLJM020000105">
    <property type="protein sequence ID" value="CAL8134718.1"/>
    <property type="molecule type" value="Genomic_DNA"/>
</dbReference>
<evidence type="ECO:0000313" key="5">
    <source>
        <dbReference type="EMBL" id="CAL8134718.1"/>
    </source>
</evidence>
<keyword evidence="3" id="KW-0472">Membrane</keyword>
<dbReference type="PANTHER" id="PTHR11439">
    <property type="entry name" value="GAG-POL-RELATED RETROTRANSPOSON"/>
    <property type="match status" value="1"/>
</dbReference>
<keyword evidence="3" id="KW-0812">Transmembrane</keyword>
<feature type="coiled-coil region" evidence="1">
    <location>
        <begin position="787"/>
        <end position="835"/>
    </location>
</feature>
<evidence type="ECO:0000256" key="1">
    <source>
        <dbReference type="SAM" id="Coils"/>
    </source>
</evidence>
<proteinExistence type="predicted"/>
<keyword evidence="1" id="KW-0175">Coiled coil</keyword>
<dbReference type="SUPFAM" id="SSF56672">
    <property type="entry name" value="DNA/RNA polymerases"/>
    <property type="match status" value="1"/>
</dbReference>
<dbReference type="InterPro" id="IPR013103">
    <property type="entry name" value="RVT_2"/>
</dbReference>
<gene>
    <name evidence="5" type="ORF">ODALV1_LOCUS25650</name>
</gene>
<accession>A0ABP1RSS5</accession>
<feature type="compositionally biased region" description="Basic and acidic residues" evidence="2">
    <location>
        <begin position="18"/>
        <end position="31"/>
    </location>
</feature>
<reference evidence="5 6" key="1">
    <citation type="submission" date="2024-08" db="EMBL/GenBank/DDBJ databases">
        <authorList>
            <person name="Cucini C."/>
            <person name="Frati F."/>
        </authorList>
    </citation>
    <scope>NUCLEOTIDE SEQUENCE [LARGE SCALE GENOMIC DNA]</scope>
</reference>
<keyword evidence="6" id="KW-1185">Reference proteome</keyword>
<evidence type="ECO:0000256" key="3">
    <source>
        <dbReference type="SAM" id="Phobius"/>
    </source>
</evidence>
<dbReference type="PANTHER" id="PTHR11439:SF483">
    <property type="entry name" value="PEPTIDE SYNTHASE GLIP-LIKE, PUTATIVE (AFU_ORTHOLOGUE AFUA_3G12920)-RELATED"/>
    <property type="match status" value="1"/>
</dbReference>
<dbReference type="Proteomes" id="UP001642540">
    <property type="component" value="Unassembled WGS sequence"/>
</dbReference>
<protein>
    <recommendedName>
        <fullName evidence="4">Reverse transcriptase Ty1/copia-type domain-containing protein</fullName>
    </recommendedName>
</protein>
<evidence type="ECO:0000256" key="2">
    <source>
        <dbReference type="SAM" id="MobiDB-lite"/>
    </source>
</evidence>
<evidence type="ECO:0000259" key="4">
    <source>
        <dbReference type="Pfam" id="PF07727"/>
    </source>
</evidence>